<dbReference type="InterPro" id="IPR023620">
    <property type="entry name" value="SmpB"/>
</dbReference>
<sequence>MKNQTSRPVIAVNKKAWHFYELSEFLEAGIALTGPEVKSIRAGKVNFIDSYVEFRQGEAWLVSLHIAPYANAGYAPQNPERARKLLLHAREIAKFAGTVVQKGLTVVPVRVYASHGKIKVEIALGRGKKLHDHRESLKQRAAERDMARETL</sequence>
<dbReference type="Proteomes" id="UP000242645">
    <property type="component" value="Chromosome"/>
</dbReference>
<evidence type="ECO:0000256" key="3">
    <source>
        <dbReference type="HAMAP-Rule" id="MF_00023"/>
    </source>
</evidence>
<dbReference type="SUPFAM" id="SSF74982">
    <property type="entry name" value="Small protein B (SmpB)"/>
    <property type="match status" value="1"/>
</dbReference>
<evidence type="ECO:0000313" key="5">
    <source>
        <dbReference type="Proteomes" id="UP000242645"/>
    </source>
</evidence>
<keyword evidence="2 3" id="KW-0694">RNA-binding</keyword>
<gene>
    <name evidence="3 4" type="primary">smpB</name>
    <name evidence="4" type="ORF">RSDT_0873</name>
</gene>
<dbReference type="HAMAP" id="MF_00023">
    <property type="entry name" value="SmpB"/>
    <property type="match status" value="1"/>
</dbReference>
<evidence type="ECO:0000256" key="2">
    <source>
        <dbReference type="ARBA" id="ARBA00022884"/>
    </source>
</evidence>
<dbReference type="KEGG" id="dtr:RSDT_0873"/>
<name>A0A1J1DR98_9BACT</name>
<reference evidence="4 5" key="1">
    <citation type="journal article" date="2017" name="ISME J.">
        <title>Genome of 'Ca. Desulfovibrio trichonymphae', an H2-oxidizing bacterium in a tripartite symbiotic system within a protist cell in the termite gut.</title>
        <authorList>
            <person name="Kuwahara H."/>
            <person name="Yuki M."/>
            <person name="Izawa K."/>
            <person name="Ohkuma M."/>
            <person name="Hongoh Y."/>
        </authorList>
    </citation>
    <scope>NUCLEOTIDE SEQUENCE [LARGE SCALE GENOMIC DNA]</scope>
    <source>
        <strain evidence="4 5">Rs-N31</strain>
    </source>
</reference>
<dbReference type="InterPro" id="IPR000037">
    <property type="entry name" value="SsrA-bd_prot"/>
</dbReference>
<dbReference type="PROSITE" id="PS01317">
    <property type="entry name" value="SSRP"/>
    <property type="match status" value="1"/>
</dbReference>
<keyword evidence="5" id="KW-1185">Reference proteome</keyword>
<dbReference type="NCBIfam" id="TIGR00086">
    <property type="entry name" value="smpB"/>
    <property type="match status" value="1"/>
</dbReference>
<dbReference type="PANTHER" id="PTHR30308">
    <property type="entry name" value="TMRNA-BINDING COMPONENT OF TRANS-TRANSLATION TAGGING COMPLEX"/>
    <property type="match status" value="1"/>
</dbReference>
<dbReference type="Pfam" id="PF01668">
    <property type="entry name" value="SmpB"/>
    <property type="match status" value="1"/>
</dbReference>
<comment type="similarity">
    <text evidence="3">Belongs to the SmpB family.</text>
</comment>
<dbReference type="CDD" id="cd09294">
    <property type="entry name" value="SmpB"/>
    <property type="match status" value="1"/>
</dbReference>
<dbReference type="GO" id="GO:0070929">
    <property type="term" value="P:trans-translation"/>
    <property type="evidence" value="ECO:0007669"/>
    <property type="project" value="UniProtKB-UniRule"/>
</dbReference>
<dbReference type="GO" id="GO:0070930">
    <property type="term" value="P:trans-translation-dependent protein tagging"/>
    <property type="evidence" value="ECO:0007669"/>
    <property type="project" value="TreeGrafter"/>
</dbReference>
<comment type="function">
    <text evidence="3">Required for rescue of stalled ribosomes mediated by trans-translation. Binds to transfer-messenger RNA (tmRNA), required for stable association of tmRNA with ribosomes. tmRNA and SmpB together mimic tRNA shape, replacing the anticodon stem-loop with SmpB. tmRNA is encoded by the ssrA gene; the 2 termini fold to resemble tRNA(Ala) and it encodes a 'tag peptide', a short internal open reading frame. During trans-translation Ala-aminoacylated tmRNA acts like a tRNA, entering the A-site of stalled ribosomes, displacing the stalled mRNA. The ribosome then switches to translate the ORF on the tmRNA; the nascent peptide is terminated with the 'tag peptide' encoded by the tmRNA and targeted for degradation. The ribosome is freed to recommence translation, which seems to be the essential function of trans-translation.</text>
</comment>
<evidence type="ECO:0000256" key="1">
    <source>
        <dbReference type="ARBA" id="ARBA00022490"/>
    </source>
</evidence>
<dbReference type="PANTHER" id="PTHR30308:SF2">
    <property type="entry name" value="SSRA-BINDING PROTEIN"/>
    <property type="match status" value="1"/>
</dbReference>
<proteinExistence type="inferred from homology"/>
<evidence type="ECO:0000313" key="4">
    <source>
        <dbReference type="EMBL" id="BAV92385.1"/>
    </source>
</evidence>
<organism evidence="4 5">
    <name type="scientific">Candidatus Desulfovibrio trichonymphae</name>
    <dbReference type="NCBI Taxonomy" id="1725232"/>
    <lineage>
        <taxon>Bacteria</taxon>
        <taxon>Pseudomonadati</taxon>
        <taxon>Thermodesulfobacteriota</taxon>
        <taxon>Desulfovibrionia</taxon>
        <taxon>Desulfovibrionales</taxon>
        <taxon>Desulfovibrionaceae</taxon>
        <taxon>Desulfovibrio</taxon>
    </lineage>
</organism>
<dbReference type="Gene3D" id="2.40.280.10">
    <property type="match status" value="1"/>
</dbReference>
<dbReference type="RefSeq" id="WP_096399899.1">
    <property type="nucleotide sequence ID" value="NZ_AP017368.1"/>
</dbReference>
<dbReference type="OrthoDB" id="9805462at2"/>
<dbReference type="GO" id="GO:0005829">
    <property type="term" value="C:cytosol"/>
    <property type="evidence" value="ECO:0007669"/>
    <property type="project" value="TreeGrafter"/>
</dbReference>
<dbReference type="EMBL" id="AP017368">
    <property type="protein sequence ID" value="BAV92385.1"/>
    <property type="molecule type" value="Genomic_DNA"/>
</dbReference>
<protein>
    <recommendedName>
        <fullName evidence="3">SsrA-binding protein</fullName>
    </recommendedName>
    <alternativeName>
        <fullName evidence="3">Small protein B</fullName>
    </alternativeName>
</protein>
<dbReference type="InterPro" id="IPR020081">
    <property type="entry name" value="SsrA-bd_prot_CS"/>
</dbReference>
<comment type="subcellular location">
    <subcellularLocation>
        <location evidence="3">Cytoplasm</location>
    </subcellularLocation>
    <text evidence="3">The tmRNA-SmpB complex associates with stalled 70S ribosomes.</text>
</comment>
<dbReference type="NCBIfam" id="NF003843">
    <property type="entry name" value="PRK05422.1"/>
    <property type="match status" value="1"/>
</dbReference>
<keyword evidence="1 3" id="KW-0963">Cytoplasm</keyword>
<accession>A0A1J1DR98</accession>
<dbReference type="GO" id="GO:0003723">
    <property type="term" value="F:RNA binding"/>
    <property type="evidence" value="ECO:0007669"/>
    <property type="project" value="UniProtKB-UniRule"/>
</dbReference>
<dbReference type="AlphaFoldDB" id="A0A1J1DR98"/>